<evidence type="ECO:0000313" key="2">
    <source>
        <dbReference type="Proteomes" id="UP001243375"/>
    </source>
</evidence>
<dbReference type="EMBL" id="JASBWU010000001">
    <property type="protein sequence ID" value="KAJ9125107.1"/>
    <property type="molecule type" value="Genomic_DNA"/>
</dbReference>
<reference evidence="1" key="1">
    <citation type="submission" date="2023-04" db="EMBL/GenBank/DDBJ databases">
        <title>Draft Genome sequencing of Naganishia species isolated from polar environments using Oxford Nanopore Technology.</title>
        <authorList>
            <person name="Leo P."/>
            <person name="Venkateswaran K."/>
        </authorList>
    </citation>
    <scope>NUCLEOTIDE SEQUENCE</scope>
    <source>
        <strain evidence="1">MNA-CCFEE 5425</strain>
    </source>
</reference>
<accession>A0ACC2XM99</accession>
<proteinExistence type="predicted"/>
<sequence length="350" mass="37719">MAIVQGMEARQHLISPLPSIGTAEAQAPVALHVPSVNVNGLAAPMSPPPQTQSQMNGTSTNGIPNGGEMATSPRRRSLGGFAGLYSRNKEVPMTADELIAGGADGKKKKSSKQRFAEREARKKEALVAAAPPVDDVANAKLEKEKQEEEQTITSICNSLGVQLHEIEPDGHCMYSAIADQLHLLGLTKSPTYTSTRRAASHYLSDHSDAFLPFVASVHGEDMAGATDDGMMTEDGYREYCKRVEQSGDWGGEIEIQALSKYYNIPIHVIQHGPPHIISHTPVDDEGSGPLTPEQAKAAGDRVVRISYHRRMYGLGEPAYMYTSAADGGKVTGKTDRSRLHGKTEPRLGLQ</sequence>
<organism evidence="1 2">
    <name type="scientific">Naganishia vaughanmartiniae</name>
    <dbReference type="NCBI Taxonomy" id="1424756"/>
    <lineage>
        <taxon>Eukaryota</taxon>
        <taxon>Fungi</taxon>
        <taxon>Dikarya</taxon>
        <taxon>Basidiomycota</taxon>
        <taxon>Agaricomycotina</taxon>
        <taxon>Tremellomycetes</taxon>
        <taxon>Filobasidiales</taxon>
        <taxon>Filobasidiaceae</taxon>
        <taxon>Naganishia</taxon>
    </lineage>
</organism>
<keyword evidence="2" id="KW-1185">Reference proteome</keyword>
<dbReference type="Proteomes" id="UP001243375">
    <property type="component" value="Unassembled WGS sequence"/>
</dbReference>
<protein>
    <submittedName>
        <fullName evidence="1">Uncharacterized protein</fullName>
    </submittedName>
</protein>
<name>A0ACC2XM99_9TREE</name>
<comment type="caution">
    <text evidence="1">The sequence shown here is derived from an EMBL/GenBank/DDBJ whole genome shotgun (WGS) entry which is preliminary data.</text>
</comment>
<gene>
    <name evidence="1" type="ORF">QFC22_000060</name>
</gene>
<evidence type="ECO:0000313" key="1">
    <source>
        <dbReference type="EMBL" id="KAJ9125107.1"/>
    </source>
</evidence>